<evidence type="ECO:0000313" key="3">
    <source>
        <dbReference type="EMBL" id="KAJ1097108.1"/>
    </source>
</evidence>
<keyword evidence="4" id="KW-1185">Reference proteome</keyword>
<feature type="chain" id="PRO_5043619567" description="Secreted protein" evidence="2">
    <location>
        <begin position="21"/>
        <end position="82"/>
    </location>
</feature>
<gene>
    <name evidence="3" type="ORF">NDU88_002235</name>
</gene>
<dbReference type="EMBL" id="JANPWB010000014">
    <property type="protein sequence ID" value="KAJ1097108.1"/>
    <property type="molecule type" value="Genomic_DNA"/>
</dbReference>
<name>A0AAV7M7J8_PLEWA</name>
<evidence type="ECO:0000313" key="4">
    <source>
        <dbReference type="Proteomes" id="UP001066276"/>
    </source>
</evidence>
<dbReference type="Proteomes" id="UP001066276">
    <property type="component" value="Chromosome 10"/>
</dbReference>
<proteinExistence type="predicted"/>
<evidence type="ECO:0008006" key="5">
    <source>
        <dbReference type="Google" id="ProtNLM"/>
    </source>
</evidence>
<comment type="caution">
    <text evidence="3">The sequence shown here is derived from an EMBL/GenBank/DDBJ whole genome shotgun (WGS) entry which is preliminary data.</text>
</comment>
<protein>
    <recommendedName>
        <fullName evidence="5">Secreted protein</fullName>
    </recommendedName>
</protein>
<evidence type="ECO:0000256" key="2">
    <source>
        <dbReference type="SAM" id="SignalP"/>
    </source>
</evidence>
<keyword evidence="2" id="KW-0732">Signal</keyword>
<feature type="signal peptide" evidence="2">
    <location>
        <begin position="1"/>
        <end position="20"/>
    </location>
</feature>
<feature type="region of interest" description="Disordered" evidence="1">
    <location>
        <begin position="48"/>
        <end position="82"/>
    </location>
</feature>
<organism evidence="3 4">
    <name type="scientific">Pleurodeles waltl</name>
    <name type="common">Iberian ribbed newt</name>
    <dbReference type="NCBI Taxonomy" id="8319"/>
    <lineage>
        <taxon>Eukaryota</taxon>
        <taxon>Metazoa</taxon>
        <taxon>Chordata</taxon>
        <taxon>Craniata</taxon>
        <taxon>Vertebrata</taxon>
        <taxon>Euteleostomi</taxon>
        <taxon>Amphibia</taxon>
        <taxon>Batrachia</taxon>
        <taxon>Caudata</taxon>
        <taxon>Salamandroidea</taxon>
        <taxon>Salamandridae</taxon>
        <taxon>Pleurodelinae</taxon>
        <taxon>Pleurodeles</taxon>
    </lineage>
</organism>
<evidence type="ECO:0000256" key="1">
    <source>
        <dbReference type="SAM" id="MobiDB-lite"/>
    </source>
</evidence>
<accession>A0AAV7M7J8</accession>
<sequence>MTRCGLWSQWALLLPARVSGKRAGGCDAGPRHRAFRLGCPCLPAVAGSAGNSSRSLGRAGAHARQVRVQPKLPEPFDDSAEA</sequence>
<dbReference type="AlphaFoldDB" id="A0AAV7M7J8"/>
<reference evidence="3" key="1">
    <citation type="journal article" date="2022" name="bioRxiv">
        <title>Sequencing and chromosome-scale assembly of the giantPleurodeles waltlgenome.</title>
        <authorList>
            <person name="Brown T."/>
            <person name="Elewa A."/>
            <person name="Iarovenko S."/>
            <person name="Subramanian E."/>
            <person name="Araus A.J."/>
            <person name="Petzold A."/>
            <person name="Susuki M."/>
            <person name="Suzuki K.-i.T."/>
            <person name="Hayashi T."/>
            <person name="Toyoda A."/>
            <person name="Oliveira C."/>
            <person name="Osipova E."/>
            <person name="Leigh N.D."/>
            <person name="Simon A."/>
            <person name="Yun M.H."/>
        </authorList>
    </citation>
    <scope>NUCLEOTIDE SEQUENCE</scope>
    <source>
        <strain evidence="3">20211129_DDA</strain>
        <tissue evidence="3">Liver</tissue>
    </source>
</reference>